<dbReference type="GO" id="GO:0016791">
    <property type="term" value="F:phosphatase activity"/>
    <property type="evidence" value="ECO:0007669"/>
    <property type="project" value="TreeGrafter"/>
</dbReference>
<protein>
    <recommendedName>
        <fullName evidence="10">Sugar phosphate phosphatase</fullName>
        <ecNumber evidence="10">2.1.1.-</ecNumber>
        <ecNumber evidence="10">3.1.3.-</ecNumber>
    </recommendedName>
</protein>
<feature type="domain" description="Damage-control phosphatase ARMT1-like metal-binding" evidence="11">
    <location>
        <begin position="12"/>
        <end position="97"/>
    </location>
</feature>
<evidence type="ECO:0000259" key="11">
    <source>
        <dbReference type="Pfam" id="PF01937"/>
    </source>
</evidence>
<evidence type="ECO:0000256" key="4">
    <source>
        <dbReference type="ARBA" id="ARBA00022596"/>
    </source>
</evidence>
<keyword evidence="6 10" id="KW-0378">Hydrolase</keyword>
<comment type="similarity">
    <text evidence="3 10">Belongs to the damage-control phosphatase family. Sugar phosphate phosphatase III subfamily.</text>
</comment>
<dbReference type="GO" id="GO:0005634">
    <property type="term" value="C:nucleus"/>
    <property type="evidence" value="ECO:0007669"/>
    <property type="project" value="TreeGrafter"/>
</dbReference>
<reference evidence="12 13" key="2">
    <citation type="submission" date="2018-11" db="EMBL/GenBank/DDBJ databases">
        <authorList>
            <consortium name="Pathogen Informatics"/>
        </authorList>
    </citation>
    <scope>NUCLEOTIDE SEQUENCE [LARGE SCALE GENOMIC DNA]</scope>
</reference>
<dbReference type="EC" id="2.1.1.-" evidence="10"/>
<keyword evidence="13" id="KW-1185">Reference proteome</keyword>
<comment type="catalytic activity">
    <reaction evidence="9 10">
        <text>beta-D-fructose 6-phosphate = dihydroxyacetone + D-glyceraldehyde 3-phosphate</text>
        <dbReference type="Rhea" id="RHEA:28002"/>
        <dbReference type="ChEBI" id="CHEBI:16016"/>
        <dbReference type="ChEBI" id="CHEBI:57634"/>
        <dbReference type="ChEBI" id="CHEBI:59776"/>
    </reaction>
</comment>
<comment type="function">
    <text evidence="8 10">Metal-dependent phosphatase that shows phosphatase activity against several substrates, including fructose-1-phosphate and fructose-6-phosphate. Its preference for fructose-1-phosphate, a strong glycating agent that causes DNA damage rather than a canonical yeast metabolite, suggests a damage-control function in hexose phosphate metabolism. Has also been shown to have O-methyltransferase activity that methylates glutamate residues of target proteins to form gamma-glutamyl methyl ester residues. Possibly methylates PCNA, suggesting it is involved in the DNA damage response.</text>
</comment>
<evidence type="ECO:0000256" key="9">
    <source>
        <dbReference type="ARBA" id="ARBA00048809"/>
    </source>
</evidence>
<evidence type="ECO:0000256" key="3">
    <source>
        <dbReference type="ARBA" id="ARBA00009519"/>
    </source>
</evidence>
<keyword evidence="5 10" id="KW-0479">Metal-binding</keyword>
<keyword evidence="4" id="KW-0533">Nickel</keyword>
<evidence type="ECO:0000256" key="2">
    <source>
        <dbReference type="ARBA" id="ARBA00001326"/>
    </source>
</evidence>
<dbReference type="Proteomes" id="UP000271098">
    <property type="component" value="Unassembled WGS sequence"/>
</dbReference>
<keyword evidence="7 10" id="KW-0464">Manganese</keyword>
<evidence type="ECO:0000256" key="6">
    <source>
        <dbReference type="ARBA" id="ARBA00022801"/>
    </source>
</evidence>
<evidence type="ECO:0000256" key="1">
    <source>
        <dbReference type="ARBA" id="ARBA00000807"/>
    </source>
</evidence>
<dbReference type="GO" id="GO:0006974">
    <property type="term" value="P:DNA damage response"/>
    <property type="evidence" value="ECO:0007669"/>
    <property type="project" value="TreeGrafter"/>
</dbReference>
<evidence type="ECO:0000256" key="8">
    <source>
        <dbReference type="ARBA" id="ARBA00045980"/>
    </source>
</evidence>
<evidence type="ECO:0000313" key="12">
    <source>
        <dbReference type="EMBL" id="VDN26073.1"/>
    </source>
</evidence>
<dbReference type="AlphaFoldDB" id="A0A183E3D7"/>
<evidence type="ECO:0000313" key="14">
    <source>
        <dbReference type="WBParaSite" id="GPUH_0001549901-mRNA-1"/>
    </source>
</evidence>
<organism evidence="14">
    <name type="scientific">Gongylonema pulchrum</name>
    <dbReference type="NCBI Taxonomy" id="637853"/>
    <lineage>
        <taxon>Eukaryota</taxon>
        <taxon>Metazoa</taxon>
        <taxon>Ecdysozoa</taxon>
        <taxon>Nematoda</taxon>
        <taxon>Chromadorea</taxon>
        <taxon>Rhabditida</taxon>
        <taxon>Spirurina</taxon>
        <taxon>Spiruromorpha</taxon>
        <taxon>Spiruroidea</taxon>
        <taxon>Gongylonematidae</taxon>
        <taxon>Gongylonema</taxon>
    </lineage>
</organism>
<name>A0A183E3D7_9BILA</name>
<comment type="catalytic activity">
    <reaction evidence="2 10">
        <text>beta-D-fructose 1-phosphate + H2O = D-fructose + phosphate</text>
        <dbReference type="Rhea" id="RHEA:35603"/>
        <dbReference type="ChEBI" id="CHEBI:15377"/>
        <dbReference type="ChEBI" id="CHEBI:37721"/>
        <dbReference type="ChEBI" id="CHEBI:43474"/>
        <dbReference type="ChEBI" id="CHEBI:138881"/>
    </reaction>
</comment>
<evidence type="ECO:0000313" key="13">
    <source>
        <dbReference type="Proteomes" id="UP000271098"/>
    </source>
</evidence>
<keyword evidence="10" id="KW-0489">Methyltransferase</keyword>
<dbReference type="GO" id="GO:0051998">
    <property type="term" value="F:protein carboxyl O-methyltransferase activity"/>
    <property type="evidence" value="ECO:0007669"/>
    <property type="project" value="UniProtKB-UniRule"/>
</dbReference>
<dbReference type="InterPro" id="IPR036075">
    <property type="entry name" value="ARMT-1-like_metal-bd_sf"/>
</dbReference>
<gene>
    <name evidence="12" type="ORF">GPUH_LOCUS15478</name>
</gene>
<comment type="domain">
    <text evidence="10">Subfamily III proteins have a conserved RTxK motif about 40-50 residues from the C-terminus; the threonine may be replaced by serine or cysteine.</text>
</comment>
<reference evidence="14" key="1">
    <citation type="submission" date="2016-06" db="UniProtKB">
        <authorList>
            <consortium name="WormBaseParasite"/>
        </authorList>
    </citation>
    <scope>IDENTIFICATION</scope>
</reference>
<keyword evidence="10" id="KW-0808">Transferase</keyword>
<dbReference type="Pfam" id="PF01937">
    <property type="entry name" value="ARMT1-like_dom"/>
    <property type="match status" value="1"/>
</dbReference>
<evidence type="ECO:0000256" key="10">
    <source>
        <dbReference type="RuleBase" id="RU367030"/>
    </source>
</evidence>
<dbReference type="OrthoDB" id="541375at2759"/>
<dbReference type="PANTHER" id="PTHR12260:SF6">
    <property type="entry name" value="DAMAGE-CONTROL PHOSPHATASE ARMT1"/>
    <property type="match status" value="1"/>
</dbReference>
<dbReference type="EC" id="3.1.3.-" evidence="10"/>
<comment type="catalytic activity">
    <reaction evidence="1 10">
        <text>L-glutamyl-[protein] + S-adenosyl-L-methionine = [protein]-L-glutamate 5-O-methyl ester + S-adenosyl-L-homocysteine</text>
        <dbReference type="Rhea" id="RHEA:24452"/>
        <dbReference type="Rhea" id="RHEA-COMP:10208"/>
        <dbReference type="Rhea" id="RHEA-COMP:10311"/>
        <dbReference type="ChEBI" id="CHEBI:29973"/>
        <dbReference type="ChEBI" id="CHEBI:57856"/>
        <dbReference type="ChEBI" id="CHEBI:59789"/>
        <dbReference type="ChEBI" id="CHEBI:82795"/>
    </reaction>
</comment>
<evidence type="ECO:0000256" key="7">
    <source>
        <dbReference type="ARBA" id="ARBA00023211"/>
    </source>
</evidence>
<proteinExistence type="inferred from homology"/>
<dbReference type="InterPro" id="IPR002791">
    <property type="entry name" value="ARMT1-like_metal-bd"/>
</dbReference>
<accession>A0A183E3D7</accession>
<dbReference type="GO" id="GO:0046872">
    <property type="term" value="F:metal ion binding"/>
    <property type="evidence" value="ECO:0007669"/>
    <property type="project" value="UniProtKB-UniRule"/>
</dbReference>
<sequence length="129" mass="14532">MLIANSDDSLKNFGMRCSKRLADGDFIFHAHQFWTLPYPYYLMLDKAPDLFNDLSLSSLIILKGDLHYRKLVALRGFAPAPLLVLRTLKAETQAGLSSTVIDELRKKYGTSKSWMVVGEYGVAQFADVN</sequence>
<dbReference type="InterPro" id="IPR039763">
    <property type="entry name" value="ARMT1"/>
</dbReference>
<dbReference type="PANTHER" id="PTHR12260">
    <property type="entry name" value="DAMAGE-CONTROL PHOSPHATASE ARMT1"/>
    <property type="match status" value="1"/>
</dbReference>
<dbReference type="SUPFAM" id="SSF111321">
    <property type="entry name" value="AF1104-like"/>
    <property type="match status" value="1"/>
</dbReference>
<comment type="cofactor">
    <cofactor evidence="10">
        <name>Mn(2+)</name>
        <dbReference type="ChEBI" id="CHEBI:29035"/>
    </cofactor>
    <cofactor evidence="10">
        <name>Ni(2+)</name>
        <dbReference type="ChEBI" id="CHEBI:49786"/>
    </cofactor>
</comment>
<evidence type="ECO:0000256" key="5">
    <source>
        <dbReference type="ARBA" id="ARBA00022723"/>
    </source>
</evidence>
<dbReference type="EMBL" id="UYRT01082498">
    <property type="protein sequence ID" value="VDN26073.1"/>
    <property type="molecule type" value="Genomic_DNA"/>
</dbReference>
<dbReference type="WBParaSite" id="GPUH_0001549901-mRNA-1">
    <property type="protein sequence ID" value="GPUH_0001549901-mRNA-1"/>
    <property type="gene ID" value="GPUH_0001549901"/>
</dbReference>
<dbReference type="GO" id="GO:0032259">
    <property type="term" value="P:methylation"/>
    <property type="evidence" value="ECO:0007669"/>
    <property type="project" value="UniProtKB-KW"/>
</dbReference>